<accession>A0A1F7V144</accession>
<feature type="transmembrane region" description="Helical" evidence="1">
    <location>
        <begin position="21"/>
        <end position="47"/>
    </location>
</feature>
<comment type="caution">
    <text evidence="2">The sequence shown here is derived from an EMBL/GenBank/DDBJ whole genome shotgun (WGS) entry which is preliminary data.</text>
</comment>
<proteinExistence type="predicted"/>
<protein>
    <submittedName>
        <fullName evidence="2">Uncharacterized protein</fullName>
    </submittedName>
</protein>
<gene>
    <name evidence="2" type="ORF">A3B36_01820</name>
</gene>
<dbReference type="EMBL" id="MGEM01000030">
    <property type="protein sequence ID" value="OGL84242.1"/>
    <property type="molecule type" value="Genomic_DNA"/>
</dbReference>
<feature type="transmembrane region" description="Helical" evidence="1">
    <location>
        <begin position="53"/>
        <end position="71"/>
    </location>
</feature>
<organism evidence="2 3">
    <name type="scientific">Candidatus Uhrbacteria bacterium RIFCSPLOWO2_01_FULL_55_36</name>
    <dbReference type="NCBI Taxonomy" id="1802404"/>
    <lineage>
        <taxon>Bacteria</taxon>
        <taxon>Candidatus Uhriibacteriota</taxon>
    </lineage>
</organism>
<keyword evidence="1" id="KW-0812">Transmembrane</keyword>
<evidence type="ECO:0000313" key="3">
    <source>
        <dbReference type="Proteomes" id="UP000177704"/>
    </source>
</evidence>
<reference evidence="2 3" key="1">
    <citation type="journal article" date="2016" name="Nat. Commun.">
        <title>Thousands of microbial genomes shed light on interconnected biogeochemical processes in an aquifer system.</title>
        <authorList>
            <person name="Anantharaman K."/>
            <person name="Brown C.T."/>
            <person name="Hug L.A."/>
            <person name="Sharon I."/>
            <person name="Castelle C.J."/>
            <person name="Probst A.J."/>
            <person name="Thomas B.C."/>
            <person name="Singh A."/>
            <person name="Wilkins M.J."/>
            <person name="Karaoz U."/>
            <person name="Brodie E.L."/>
            <person name="Williams K.H."/>
            <person name="Hubbard S.S."/>
            <person name="Banfield J.F."/>
        </authorList>
    </citation>
    <scope>NUCLEOTIDE SEQUENCE [LARGE SCALE GENOMIC DNA]</scope>
</reference>
<dbReference type="Proteomes" id="UP000177704">
    <property type="component" value="Unassembled WGS sequence"/>
</dbReference>
<name>A0A1F7V144_9BACT</name>
<keyword evidence="1" id="KW-1133">Transmembrane helix</keyword>
<dbReference type="AlphaFoldDB" id="A0A1F7V144"/>
<sequence length="75" mass="8596">MNGGAFYRSKRFKYKRAGTRRLTLIFLCFCGIITIIKFISGFIHVYINRTSRFNISLGVFAAVLVLMMAALRGKR</sequence>
<evidence type="ECO:0000313" key="2">
    <source>
        <dbReference type="EMBL" id="OGL84242.1"/>
    </source>
</evidence>
<keyword evidence="1" id="KW-0472">Membrane</keyword>
<evidence type="ECO:0000256" key="1">
    <source>
        <dbReference type="SAM" id="Phobius"/>
    </source>
</evidence>